<dbReference type="Gene3D" id="3.20.20.70">
    <property type="entry name" value="Aldolase class I"/>
    <property type="match status" value="1"/>
</dbReference>
<dbReference type="InterPro" id="IPR022998">
    <property type="entry name" value="ThiamineP_synth_TenI"/>
</dbReference>
<proteinExistence type="predicted"/>
<dbReference type="SUPFAM" id="SSF51391">
    <property type="entry name" value="Thiamin phosphate synthase"/>
    <property type="match status" value="1"/>
</dbReference>
<accession>A0A9D2LHK6</accession>
<dbReference type="EMBL" id="DWZJ01000028">
    <property type="protein sequence ID" value="HJB12792.1"/>
    <property type="molecule type" value="Genomic_DNA"/>
</dbReference>
<dbReference type="Proteomes" id="UP000823824">
    <property type="component" value="Unassembled WGS sequence"/>
</dbReference>
<gene>
    <name evidence="4" type="ORF">H9787_03675</name>
</gene>
<organism evidence="4 5">
    <name type="scientific">Candidatus Oscillibacter excrementigallinarum</name>
    <dbReference type="NCBI Taxonomy" id="2838716"/>
    <lineage>
        <taxon>Bacteria</taxon>
        <taxon>Bacillati</taxon>
        <taxon>Bacillota</taxon>
        <taxon>Clostridia</taxon>
        <taxon>Eubacteriales</taxon>
        <taxon>Oscillospiraceae</taxon>
        <taxon>Oscillibacter</taxon>
    </lineage>
</organism>
<dbReference type="InterPro" id="IPR013785">
    <property type="entry name" value="Aldolase_TIM"/>
</dbReference>
<keyword evidence="2" id="KW-0784">Thiamine biosynthesis</keyword>
<sequence>MSDILCVTSRQLCREDFLVRLERIAAARPAGIVLREKDLSPAAYRALAGQVLEICRRRGVPCILHAFPDIAEELGADGLHLPLPALRLLSPESRKRFRRLGASCHSAADAREAAALGCTYITAGHVFDTACKAGTPGRGLAFLREVCRAADIPVWAIGGIAPGNFPAVLAAGARGGCVMSGLMTCGDPAALLADFSRRSA</sequence>
<dbReference type="AlphaFoldDB" id="A0A9D2LHK6"/>
<dbReference type="PANTHER" id="PTHR20857:SF15">
    <property type="entry name" value="THIAMINE-PHOSPHATE SYNTHASE"/>
    <property type="match status" value="1"/>
</dbReference>
<feature type="domain" description="Thiamine phosphate synthase/TenI" evidence="3">
    <location>
        <begin position="5"/>
        <end position="182"/>
    </location>
</feature>
<comment type="caution">
    <text evidence="4">The sequence shown here is derived from an EMBL/GenBank/DDBJ whole genome shotgun (WGS) entry which is preliminary data.</text>
</comment>
<comment type="pathway">
    <text evidence="1">Cofactor biosynthesis; thiamine diphosphate biosynthesis.</text>
</comment>
<dbReference type="CDD" id="cd00564">
    <property type="entry name" value="TMP_TenI"/>
    <property type="match status" value="1"/>
</dbReference>
<evidence type="ECO:0000313" key="4">
    <source>
        <dbReference type="EMBL" id="HJB12792.1"/>
    </source>
</evidence>
<dbReference type="GO" id="GO:0005737">
    <property type="term" value="C:cytoplasm"/>
    <property type="evidence" value="ECO:0007669"/>
    <property type="project" value="TreeGrafter"/>
</dbReference>
<dbReference type="GO" id="GO:0009228">
    <property type="term" value="P:thiamine biosynthetic process"/>
    <property type="evidence" value="ECO:0007669"/>
    <property type="project" value="UniProtKB-KW"/>
</dbReference>
<evidence type="ECO:0000256" key="1">
    <source>
        <dbReference type="ARBA" id="ARBA00004948"/>
    </source>
</evidence>
<reference evidence="4" key="2">
    <citation type="submission" date="2021-04" db="EMBL/GenBank/DDBJ databases">
        <authorList>
            <person name="Gilroy R."/>
        </authorList>
    </citation>
    <scope>NUCLEOTIDE SEQUENCE</scope>
    <source>
        <strain evidence="4">ChiBcec18-1249</strain>
    </source>
</reference>
<protein>
    <submittedName>
        <fullName evidence="4">Thiamine phosphate synthase</fullName>
    </submittedName>
</protein>
<evidence type="ECO:0000313" key="5">
    <source>
        <dbReference type="Proteomes" id="UP000823824"/>
    </source>
</evidence>
<evidence type="ECO:0000256" key="2">
    <source>
        <dbReference type="ARBA" id="ARBA00022977"/>
    </source>
</evidence>
<dbReference type="GO" id="GO:0004789">
    <property type="term" value="F:thiamine-phosphate diphosphorylase activity"/>
    <property type="evidence" value="ECO:0007669"/>
    <property type="project" value="TreeGrafter"/>
</dbReference>
<reference evidence="4" key="1">
    <citation type="journal article" date="2021" name="PeerJ">
        <title>Extensive microbial diversity within the chicken gut microbiome revealed by metagenomics and culture.</title>
        <authorList>
            <person name="Gilroy R."/>
            <person name="Ravi A."/>
            <person name="Getino M."/>
            <person name="Pursley I."/>
            <person name="Horton D.L."/>
            <person name="Alikhan N.F."/>
            <person name="Baker D."/>
            <person name="Gharbi K."/>
            <person name="Hall N."/>
            <person name="Watson M."/>
            <person name="Adriaenssens E.M."/>
            <person name="Foster-Nyarko E."/>
            <person name="Jarju S."/>
            <person name="Secka A."/>
            <person name="Antonio M."/>
            <person name="Oren A."/>
            <person name="Chaudhuri R.R."/>
            <person name="La Ragione R."/>
            <person name="Hildebrand F."/>
            <person name="Pallen M.J."/>
        </authorList>
    </citation>
    <scope>NUCLEOTIDE SEQUENCE</scope>
    <source>
        <strain evidence="4">ChiBcec18-1249</strain>
    </source>
</reference>
<dbReference type="Pfam" id="PF02581">
    <property type="entry name" value="TMP-TENI"/>
    <property type="match status" value="1"/>
</dbReference>
<dbReference type="PANTHER" id="PTHR20857">
    <property type="entry name" value="THIAMINE-PHOSPHATE PYROPHOSPHORYLASE"/>
    <property type="match status" value="1"/>
</dbReference>
<dbReference type="InterPro" id="IPR036206">
    <property type="entry name" value="ThiamineP_synth_sf"/>
</dbReference>
<evidence type="ECO:0000259" key="3">
    <source>
        <dbReference type="Pfam" id="PF02581"/>
    </source>
</evidence>
<name>A0A9D2LHK6_9FIRM</name>